<name>A0ABQ2X0C8_9ACTN</name>
<reference evidence="2" key="1">
    <citation type="journal article" date="2019" name="Int. J. Syst. Evol. Microbiol.">
        <title>The Global Catalogue of Microorganisms (GCM) 10K type strain sequencing project: providing services to taxonomists for standard genome sequencing and annotation.</title>
        <authorList>
            <consortium name="The Broad Institute Genomics Platform"/>
            <consortium name="The Broad Institute Genome Sequencing Center for Infectious Disease"/>
            <person name="Wu L."/>
            <person name="Ma J."/>
        </authorList>
    </citation>
    <scope>NUCLEOTIDE SEQUENCE [LARGE SCALE GENOMIC DNA]</scope>
    <source>
        <strain evidence="2">JCM 4866</strain>
    </source>
</reference>
<evidence type="ECO:0000313" key="1">
    <source>
        <dbReference type="EMBL" id="GGW89063.1"/>
    </source>
</evidence>
<comment type="caution">
    <text evidence="1">The sequence shown here is derived from an EMBL/GenBank/DDBJ whole genome shotgun (WGS) entry which is preliminary data.</text>
</comment>
<dbReference type="EMBL" id="BMWC01000002">
    <property type="protein sequence ID" value="GGW89063.1"/>
    <property type="molecule type" value="Genomic_DNA"/>
</dbReference>
<accession>A0ABQ2X0C8</accession>
<dbReference type="Proteomes" id="UP000617743">
    <property type="component" value="Unassembled WGS sequence"/>
</dbReference>
<keyword evidence="2" id="KW-1185">Reference proteome</keyword>
<gene>
    <name evidence="1" type="ORF">GCM10010383_17950</name>
</gene>
<evidence type="ECO:0000313" key="2">
    <source>
        <dbReference type="Proteomes" id="UP000617743"/>
    </source>
</evidence>
<protein>
    <submittedName>
        <fullName evidence="1">Uncharacterized protein</fullName>
    </submittedName>
</protein>
<sequence>MAHLVQAGRVQVRARVAVGLRDGLGGGAAEQWVELFLAPHALLADPADAWLPPGARGLVVRLDPVTGFLRSATLHDDRGPLATARVGELGVHDVRSSAEAGRVVARMARTLVDPVRLSADVVVEADPHEDLSFTAEPSARSRTASLGGHRLTVTGDCALDGTSPLAARPAELLAPARIVSHPAQVAAVSATSVRAGVRPLRTFPFSAWALDKSLTCGFTIAPEAGVLVRAEAAADGHVVFRHVVTALGAPADRLAPARA</sequence>
<organism evidence="1 2">
    <name type="scientific">Streptomyces lomondensis</name>
    <dbReference type="NCBI Taxonomy" id="68229"/>
    <lineage>
        <taxon>Bacteria</taxon>
        <taxon>Bacillati</taxon>
        <taxon>Actinomycetota</taxon>
        <taxon>Actinomycetes</taxon>
        <taxon>Kitasatosporales</taxon>
        <taxon>Streptomycetaceae</taxon>
        <taxon>Streptomyces</taxon>
    </lineage>
</organism>
<proteinExistence type="predicted"/>